<name>A0A6P2NTR7_9BURK</name>
<keyword evidence="1" id="KW-0812">Transmembrane</keyword>
<organism evidence="2 3">
    <name type="scientific">Burkholderia aenigmatica</name>
    <dbReference type="NCBI Taxonomy" id="2015348"/>
    <lineage>
        <taxon>Bacteria</taxon>
        <taxon>Pseudomonadati</taxon>
        <taxon>Pseudomonadota</taxon>
        <taxon>Betaproteobacteria</taxon>
        <taxon>Burkholderiales</taxon>
        <taxon>Burkholderiaceae</taxon>
        <taxon>Burkholderia</taxon>
        <taxon>Burkholderia cepacia complex</taxon>
    </lineage>
</organism>
<reference evidence="2 3" key="1">
    <citation type="submission" date="2019-09" db="EMBL/GenBank/DDBJ databases">
        <authorList>
            <person name="Depoorter E."/>
        </authorList>
    </citation>
    <scope>NUCLEOTIDE SEQUENCE [LARGE SCALE GENOMIC DNA]</scope>
    <source>
        <strain evidence="2">LMG 13014</strain>
    </source>
</reference>
<evidence type="ECO:0000313" key="2">
    <source>
        <dbReference type="EMBL" id="VWB98258.1"/>
    </source>
</evidence>
<dbReference type="Proteomes" id="UP000494261">
    <property type="component" value="Unassembled WGS sequence"/>
</dbReference>
<evidence type="ECO:0000256" key="1">
    <source>
        <dbReference type="SAM" id="Phobius"/>
    </source>
</evidence>
<proteinExistence type="predicted"/>
<sequence length="81" mass="8940">MRIITSLFAPWLHFLTVNRPIAATVCLLLQISLIGWAPATIWSAYSIDQYNKAARRTAKRIAAAIAEAAMRNSQLKVEAGL</sequence>
<protein>
    <submittedName>
        <fullName evidence="2">Membrane protein</fullName>
    </submittedName>
</protein>
<feature type="transmembrane region" description="Helical" evidence="1">
    <location>
        <begin position="20"/>
        <end position="45"/>
    </location>
</feature>
<dbReference type="RefSeq" id="WP_175024193.1">
    <property type="nucleotide sequence ID" value="NZ_CABVQC010000033.1"/>
</dbReference>
<accession>A0A6P2NTR7</accession>
<evidence type="ECO:0000313" key="3">
    <source>
        <dbReference type="Proteomes" id="UP000494261"/>
    </source>
</evidence>
<gene>
    <name evidence="2" type="ORF">BLA13014_04597</name>
</gene>
<dbReference type="AlphaFoldDB" id="A0A6P2NTR7"/>
<keyword evidence="1" id="KW-0472">Membrane</keyword>
<keyword evidence="1" id="KW-1133">Transmembrane helix</keyword>
<dbReference type="EMBL" id="CABVQC010000033">
    <property type="protein sequence ID" value="VWB98258.1"/>
    <property type="molecule type" value="Genomic_DNA"/>
</dbReference>